<dbReference type="GO" id="GO:0001682">
    <property type="term" value="P:tRNA 5'-leader removal"/>
    <property type="evidence" value="ECO:0007669"/>
    <property type="project" value="InterPro"/>
</dbReference>
<evidence type="ECO:0000256" key="1">
    <source>
        <dbReference type="ARBA" id="ARBA00004370"/>
    </source>
</evidence>
<dbReference type="GO" id="GO:0000172">
    <property type="term" value="C:ribonuclease MRP complex"/>
    <property type="evidence" value="ECO:0007669"/>
    <property type="project" value="InterPro"/>
</dbReference>
<evidence type="ECO:0000313" key="4">
    <source>
        <dbReference type="Proteomes" id="UP000541444"/>
    </source>
</evidence>
<keyword evidence="4" id="KW-1185">Reference proteome</keyword>
<dbReference type="InterPro" id="IPR018000">
    <property type="entry name" value="Neurotransmitter_ion_chnl_CS"/>
</dbReference>
<evidence type="ECO:0000256" key="2">
    <source>
        <dbReference type="ARBA" id="ARBA00023136"/>
    </source>
</evidence>
<comment type="subcellular location">
    <subcellularLocation>
        <location evidence="1">Membrane</location>
    </subcellularLocation>
</comment>
<dbReference type="PANTHER" id="PTHR22731">
    <property type="entry name" value="RIBONUCLEASES P/MRP PROTEIN SUBUNIT POP1"/>
    <property type="match status" value="1"/>
</dbReference>
<sequence length="840" mass="94794">MHRKPLKLVTCLNLRRLELEITLPPKQEDLGGLFEKREGGLPPPKQPTAAYALWKIGKRCLKNTISCSLIKEGWIAWPTSGAIIRFVFDIYCSLVNTYLRCAHISRASLLSVLRSVLVSSPLDHLEELSTCILFGVCFGEAMLHHVGAPFSQISPVTYLWRPCSRQSIDIDAEKNPTVLGRSASPNSLSCNLFRQLWVWIHVATMSEGYDTLRFACQKQCTYSHTLDVLAVATKKLEKLFAEFYRGKFEGKHKHNGLIGLILVNQSLTFEGGLGKALEWDKLDHELPSVMKAKTYLKFTISEASDKPYLSYSKDDNSLLDLYVSFEEIKFQRFPNLIGSSMEETGVLIKCFSLEVQLAKLEVMGTSRALFQLKKCSSLGAITESPVQTSFFGYAADLPSRAILSLTVEGPRELPKFETVSPAPASCTSEGFVYEKCYNESVLTSCPKDSTELMSSLRLKFEGNNILFSDSKDLWDSHNLEKPPVDENLLCMEKHQRRMNLFHLDENNSSRSIKANNQSSRSCPILFLKDGSRNWFLCRVGLPCFPIDFPDCKAYSHFMVTEAAASNKERELRPSATRPLQVPIQLPWGSVKFSIEQLTTCTADETVQSGKMGRCISVDQGDSSFSGFVTRTSNVLSNYLNEFNEGHLLLSPNATTGEKAKLMKEERKFRPCEKGNNHIPIQQKLCFLRVPLHAYKEGVVEEGAIVCAPRLSDISLWTSRSEELVGGLQISESSKRSYYMQQPSCEWEFQTHEDTVACESHRWPLDYVTTGFVRGSTKPVAVGFCEATLLARLRKEQWNEIEVNERRKEIYVLARNLRSAAYWLALATIVLEQQDEDVAFM</sequence>
<gene>
    <name evidence="3" type="ORF">GIB67_023101</name>
</gene>
<proteinExistence type="predicted"/>
<dbReference type="Proteomes" id="UP000541444">
    <property type="component" value="Unassembled WGS sequence"/>
</dbReference>
<dbReference type="PANTHER" id="PTHR22731:SF3">
    <property type="entry name" value="RIBONUCLEASES P_MRP PROTEIN SUBUNIT POP1"/>
    <property type="match status" value="1"/>
</dbReference>
<dbReference type="AlphaFoldDB" id="A0A7J7M5J9"/>
<dbReference type="EMBL" id="JACGCM010001753">
    <property type="protein sequence ID" value="KAF6150146.1"/>
    <property type="molecule type" value="Genomic_DNA"/>
</dbReference>
<name>A0A7J7M5J9_9MAGN</name>
<organism evidence="3 4">
    <name type="scientific">Kingdonia uniflora</name>
    <dbReference type="NCBI Taxonomy" id="39325"/>
    <lineage>
        <taxon>Eukaryota</taxon>
        <taxon>Viridiplantae</taxon>
        <taxon>Streptophyta</taxon>
        <taxon>Embryophyta</taxon>
        <taxon>Tracheophyta</taxon>
        <taxon>Spermatophyta</taxon>
        <taxon>Magnoliopsida</taxon>
        <taxon>Ranunculales</taxon>
        <taxon>Circaeasteraceae</taxon>
        <taxon>Kingdonia</taxon>
    </lineage>
</organism>
<keyword evidence="2" id="KW-0472">Membrane</keyword>
<evidence type="ECO:0000313" key="3">
    <source>
        <dbReference type="EMBL" id="KAF6150146.1"/>
    </source>
</evidence>
<accession>A0A7J7M5J9</accession>
<reference evidence="3 4" key="1">
    <citation type="journal article" date="2020" name="IScience">
        <title>Genome Sequencing of the Endangered Kingdonia uniflora (Circaeasteraceae, Ranunculales) Reveals Potential Mechanisms of Evolutionary Specialization.</title>
        <authorList>
            <person name="Sun Y."/>
            <person name="Deng T."/>
            <person name="Zhang A."/>
            <person name="Moore M.J."/>
            <person name="Landis J.B."/>
            <person name="Lin N."/>
            <person name="Zhang H."/>
            <person name="Zhang X."/>
            <person name="Huang J."/>
            <person name="Zhang X."/>
            <person name="Sun H."/>
            <person name="Wang H."/>
        </authorList>
    </citation>
    <scope>NUCLEOTIDE SEQUENCE [LARGE SCALE GENOMIC DNA]</scope>
    <source>
        <strain evidence="3">TB1705</strain>
        <tissue evidence="3">Leaf</tissue>
    </source>
</reference>
<dbReference type="InterPro" id="IPR039182">
    <property type="entry name" value="Pop1"/>
</dbReference>
<comment type="caution">
    <text evidence="3">The sequence shown here is derived from an EMBL/GenBank/DDBJ whole genome shotgun (WGS) entry which is preliminary data.</text>
</comment>
<dbReference type="PROSITE" id="PS00236">
    <property type="entry name" value="NEUROTR_ION_CHANNEL"/>
    <property type="match status" value="1"/>
</dbReference>
<protein>
    <submittedName>
        <fullName evidence="3">Uncharacterized protein</fullName>
    </submittedName>
</protein>
<dbReference type="OrthoDB" id="442863at2759"/>
<dbReference type="GO" id="GO:0016020">
    <property type="term" value="C:membrane"/>
    <property type="evidence" value="ECO:0007669"/>
    <property type="project" value="UniProtKB-SubCell"/>
</dbReference>
<dbReference type="GO" id="GO:0005655">
    <property type="term" value="C:nucleolar ribonuclease P complex"/>
    <property type="evidence" value="ECO:0007669"/>
    <property type="project" value="InterPro"/>
</dbReference>